<organism evidence="3 4">
    <name type="scientific">Salipiger marinus</name>
    <dbReference type="NCBI Taxonomy" id="555512"/>
    <lineage>
        <taxon>Bacteria</taxon>
        <taxon>Pseudomonadati</taxon>
        <taxon>Pseudomonadota</taxon>
        <taxon>Alphaproteobacteria</taxon>
        <taxon>Rhodobacterales</taxon>
        <taxon>Roseobacteraceae</taxon>
        <taxon>Salipiger</taxon>
    </lineage>
</organism>
<dbReference type="Proteomes" id="UP000199093">
    <property type="component" value="Unassembled WGS sequence"/>
</dbReference>
<name>A0A1G8KPP7_9RHOB</name>
<feature type="region of interest" description="Disordered" evidence="2">
    <location>
        <begin position="1"/>
        <end position="25"/>
    </location>
</feature>
<reference evidence="3 4" key="1">
    <citation type="submission" date="2016-10" db="EMBL/GenBank/DDBJ databases">
        <authorList>
            <person name="de Groot N.N."/>
        </authorList>
    </citation>
    <scope>NUCLEOTIDE SEQUENCE [LARGE SCALE GENOMIC DNA]</scope>
    <source>
        <strain evidence="3 4">DSM 26424</strain>
    </source>
</reference>
<dbReference type="EMBL" id="FNEJ01000005">
    <property type="protein sequence ID" value="SDI45373.1"/>
    <property type="molecule type" value="Genomic_DNA"/>
</dbReference>
<keyword evidence="4" id="KW-1185">Reference proteome</keyword>
<evidence type="ECO:0000313" key="3">
    <source>
        <dbReference type="EMBL" id="SDI45373.1"/>
    </source>
</evidence>
<evidence type="ECO:0000256" key="1">
    <source>
        <dbReference type="SAM" id="Coils"/>
    </source>
</evidence>
<evidence type="ECO:0000313" key="4">
    <source>
        <dbReference type="Proteomes" id="UP000199093"/>
    </source>
</evidence>
<sequence>MGTSCLAPYPHSGKKRNRNEQQSDEMVRTIEQQVAEAQAKLARLKTRAKAQDTRRKIIVGAIVTTEALKDPKIAKWLASTLRKNATREVDQKELAGLLADLDAKAQSAGVGEA</sequence>
<dbReference type="AlphaFoldDB" id="A0A1G8KPP7"/>
<keyword evidence="1" id="KW-0175">Coiled coil</keyword>
<dbReference type="STRING" id="555512.SAMN04487993_10053"/>
<evidence type="ECO:0000256" key="2">
    <source>
        <dbReference type="SAM" id="MobiDB-lite"/>
    </source>
</evidence>
<gene>
    <name evidence="3" type="ORF">SAMN04487993_10053</name>
</gene>
<proteinExistence type="predicted"/>
<protein>
    <recommendedName>
        <fullName evidence="5">Relaxasome subunit MobC</fullName>
    </recommendedName>
</protein>
<evidence type="ECO:0008006" key="5">
    <source>
        <dbReference type="Google" id="ProtNLM"/>
    </source>
</evidence>
<accession>A0A1G8KPP7</accession>
<feature type="coiled-coil region" evidence="1">
    <location>
        <begin position="27"/>
        <end position="54"/>
    </location>
</feature>